<organism evidence="2 3">
    <name type="scientific">Myotis brandtii</name>
    <name type="common">Brandt's bat</name>
    <dbReference type="NCBI Taxonomy" id="109478"/>
    <lineage>
        <taxon>Eukaryota</taxon>
        <taxon>Metazoa</taxon>
        <taxon>Chordata</taxon>
        <taxon>Craniata</taxon>
        <taxon>Vertebrata</taxon>
        <taxon>Euteleostomi</taxon>
        <taxon>Mammalia</taxon>
        <taxon>Eutheria</taxon>
        <taxon>Laurasiatheria</taxon>
        <taxon>Chiroptera</taxon>
        <taxon>Yangochiroptera</taxon>
        <taxon>Vespertilionidae</taxon>
        <taxon>Myotis</taxon>
    </lineage>
</organism>
<dbReference type="Proteomes" id="UP000052978">
    <property type="component" value="Unassembled WGS sequence"/>
</dbReference>
<reference evidence="2 3" key="1">
    <citation type="journal article" date="2013" name="Nat. Commun.">
        <title>Genome analysis reveals insights into physiology and longevity of the Brandt's bat Myotis brandtii.</title>
        <authorList>
            <person name="Seim I."/>
            <person name="Fang X."/>
            <person name="Xiong Z."/>
            <person name="Lobanov A.V."/>
            <person name="Huang Z."/>
            <person name="Ma S."/>
            <person name="Feng Y."/>
            <person name="Turanov A.A."/>
            <person name="Zhu Y."/>
            <person name="Lenz T.L."/>
            <person name="Gerashchenko M.V."/>
            <person name="Fan D."/>
            <person name="Hee Yim S."/>
            <person name="Yao X."/>
            <person name="Jordan D."/>
            <person name="Xiong Y."/>
            <person name="Ma Y."/>
            <person name="Lyapunov A.N."/>
            <person name="Chen G."/>
            <person name="Kulakova O.I."/>
            <person name="Sun Y."/>
            <person name="Lee S.G."/>
            <person name="Bronson R.T."/>
            <person name="Moskalev A.A."/>
            <person name="Sunyaev S.R."/>
            <person name="Zhang G."/>
            <person name="Krogh A."/>
            <person name="Wang J."/>
            <person name="Gladyshev V.N."/>
        </authorList>
    </citation>
    <scope>NUCLEOTIDE SEQUENCE [LARGE SCALE GENOMIC DNA]</scope>
</reference>
<feature type="region of interest" description="Disordered" evidence="1">
    <location>
        <begin position="130"/>
        <end position="159"/>
    </location>
</feature>
<evidence type="ECO:0000313" key="2">
    <source>
        <dbReference type="EMBL" id="EPQ17437.1"/>
    </source>
</evidence>
<sequence length="159" mass="16655">MAQSWPPHSCSAGAQPGLTEPHRLVGEDQAPGTQAVPWLSPSRADRARPLAAGTLVVLLGRRHAFAAGGALHADHGVSAFPQRLVKTHRQRLLSGLRTPGRELAVAAEQASGSLSQACSSLQRLRGTGTNLAATRRQPETPESLQLSSPAAKGVRLRSA</sequence>
<proteinExistence type="predicted"/>
<evidence type="ECO:0000313" key="3">
    <source>
        <dbReference type="Proteomes" id="UP000052978"/>
    </source>
</evidence>
<keyword evidence="3" id="KW-1185">Reference proteome</keyword>
<accession>S7Q910</accession>
<dbReference type="AlphaFoldDB" id="S7Q910"/>
<protein>
    <submittedName>
        <fullName evidence="2">Uncharacterized protein</fullName>
    </submittedName>
</protein>
<name>S7Q910_MYOBR</name>
<dbReference type="EMBL" id="KE164357">
    <property type="protein sequence ID" value="EPQ17437.1"/>
    <property type="molecule type" value="Genomic_DNA"/>
</dbReference>
<evidence type="ECO:0000256" key="1">
    <source>
        <dbReference type="SAM" id="MobiDB-lite"/>
    </source>
</evidence>
<feature type="region of interest" description="Disordered" evidence="1">
    <location>
        <begin position="1"/>
        <end position="41"/>
    </location>
</feature>
<gene>
    <name evidence="2" type="ORF">D623_10013931</name>
</gene>